<evidence type="ECO:0000313" key="2">
    <source>
        <dbReference type="EMBL" id="MXR53143.1"/>
    </source>
</evidence>
<name>A0A6B0TBX6_9EURY</name>
<protein>
    <submittedName>
        <fullName evidence="2">FAD-dependent oxidoreductase</fullName>
    </submittedName>
</protein>
<comment type="caution">
    <text evidence="2">The sequence shown here is derived from an EMBL/GenBank/DDBJ whole genome shotgun (WGS) entry which is preliminary data.</text>
</comment>
<dbReference type="PANTHER" id="PTHR42841">
    <property type="entry name" value="AMINE OXIDASE"/>
    <property type="match status" value="1"/>
</dbReference>
<dbReference type="EMBL" id="WUUT01000009">
    <property type="protein sequence ID" value="MXR53143.1"/>
    <property type="molecule type" value="Genomic_DNA"/>
</dbReference>
<evidence type="ECO:0000313" key="3">
    <source>
        <dbReference type="Proteomes" id="UP000466535"/>
    </source>
</evidence>
<feature type="domain" description="Amine oxidase" evidence="1">
    <location>
        <begin position="11"/>
        <end position="415"/>
    </location>
</feature>
<dbReference type="RefSeq" id="WP_159765502.1">
    <property type="nucleotide sequence ID" value="NZ_WUUT01000009.1"/>
</dbReference>
<gene>
    <name evidence="2" type="ORF">GRX03_16235</name>
</gene>
<sequence>MTDVIVVGAGLGGLVAARHLASEGVDVTVYEEQDDVGGRVRTEHRDGFTLDRGFQVLFTEYPAVRAELDLDALDLRSFRPGAILAKPGERSTLADPLRDPKALTASLFNRDVSTGDKLRTFALRWRLGRKPIADIFAEDHEDIDSALRNWGFSRRFRERFAAPFYGGITLDRSLSTSRVVFEYTFKMLSTGEIVLPSAGMQAIPEQLAGFAREAGATIETGRSVDSLDRDGDTVRCEVGGETVEADAAVVATDPKTARELTGCAEIPTDGDGCVTQYFSLPETQALRTDRRLLLNTVDDRPNQIAPLSAVAPEYAPDGEQLLSATFLGTPGESDEQLATEVRETLASWYPKHSFGELELLETHRIPFAQFEQPPGFTDRLPDVDAPDGPVYLAGEFTEWSAIQGAMESGRTAARVAAREL</sequence>
<dbReference type="Pfam" id="PF01593">
    <property type="entry name" value="Amino_oxidase"/>
    <property type="match status" value="1"/>
</dbReference>
<accession>A0A6B0TBX6</accession>
<dbReference type="InterPro" id="IPR036188">
    <property type="entry name" value="FAD/NAD-bd_sf"/>
</dbReference>
<dbReference type="Gene3D" id="3.50.50.60">
    <property type="entry name" value="FAD/NAD(P)-binding domain"/>
    <property type="match status" value="1"/>
</dbReference>
<dbReference type="Proteomes" id="UP000466535">
    <property type="component" value="Unassembled WGS sequence"/>
</dbReference>
<proteinExistence type="predicted"/>
<dbReference type="OrthoDB" id="202781at2157"/>
<keyword evidence="3" id="KW-1185">Reference proteome</keyword>
<organism evidence="2 3">
    <name type="scientific">Halovenus carboxidivorans</name>
    <dbReference type="NCBI Taxonomy" id="2692199"/>
    <lineage>
        <taxon>Archaea</taxon>
        <taxon>Methanobacteriati</taxon>
        <taxon>Methanobacteriota</taxon>
        <taxon>Stenosarchaea group</taxon>
        <taxon>Halobacteria</taxon>
        <taxon>Halobacteriales</taxon>
        <taxon>Haloarculaceae</taxon>
        <taxon>Halovenus</taxon>
    </lineage>
</organism>
<dbReference type="SUPFAM" id="SSF51905">
    <property type="entry name" value="FAD/NAD(P)-binding domain"/>
    <property type="match status" value="1"/>
</dbReference>
<dbReference type="AlphaFoldDB" id="A0A6B0TBX6"/>
<dbReference type="GO" id="GO:0016491">
    <property type="term" value="F:oxidoreductase activity"/>
    <property type="evidence" value="ECO:0007669"/>
    <property type="project" value="InterPro"/>
</dbReference>
<dbReference type="PRINTS" id="PR00419">
    <property type="entry name" value="ADXRDTASE"/>
</dbReference>
<evidence type="ECO:0000259" key="1">
    <source>
        <dbReference type="Pfam" id="PF01593"/>
    </source>
</evidence>
<dbReference type="InterPro" id="IPR002937">
    <property type="entry name" value="Amino_oxidase"/>
</dbReference>
<reference evidence="2 3" key="1">
    <citation type="submission" date="2019-12" db="EMBL/GenBank/DDBJ databases">
        <title>Isolation and characterization of three novel carbon monoxide-oxidizing members of Halobacteria from salione crusts and soils.</title>
        <authorList>
            <person name="Myers M.R."/>
            <person name="King G.M."/>
        </authorList>
    </citation>
    <scope>NUCLEOTIDE SEQUENCE [LARGE SCALE GENOMIC DNA]</scope>
    <source>
        <strain evidence="2 3">WSH3</strain>
    </source>
</reference>